<dbReference type="SUPFAM" id="SSF56300">
    <property type="entry name" value="Metallo-dependent phosphatases"/>
    <property type="match status" value="1"/>
</dbReference>
<evidence type="ECO:0000256" key="1">
    <source>
        <dbReference type="ARBA" id="ARBA00022729"/>
    </source>
</evidence>
<dbReference type="InterPro" id="IPR004843">
    <property type="entry name" value="Calcineurin-like_PHP"/>
</dbReference>
<feature type="chain" id="PRO_5046741414" description="LamG-like jellyroll fold domain-containing protein" evidence="5">
    <location>
        <begin position="31"/>
        <end position="1351"/>
    </location>
</feature>
<feature type="transmembrane region" description="Helical" evidence="4">
    <location>
        <begin position="1321"/>
        <end position="1344"/>
    </location>
</feature>
<keyword evidence="8" id="KW-1185">Reference proteome</keyword>
<protein>
    <recommendedName>
        <fullName evidence="6">LamG-like jellyroll fold domain-containing protein</fullName>
    </recommendedName>
</protein>
<dbReference type="PANTHER" id="PTHR43143:SF5">
    <property type="entry name" value="SECRETED PROTEIN"/>
    <property type="match status" value="1"/>
</dbReference>
<feature type="region of interest" description="Disordered" evidence="3">
    <location>
        <begin position="543"/>
        <end position="574"/>
    </location>
</feature>
<feature type="compositionally biased region" description="Polar residues" evidence="3">
    <location>
        <begin position="560"/>
        <end position="570"/>
    </location>
</feature>
<comment type="caution">
    <text evidence="7">The sequence shown here is derived from an EMBL/GenBank/DDBJ whole genome shotgun (WGS) entry which is preliminary data.</text>
</comment>
<dbReference type="InterPro" id="IPR006558">
    <property type="entry name" value="LamG-like"/>
</dbReference>
<dbReference type="SMART" id="SM00560">
    <property type="entry name" value="LamGL"/>
    <property type="match status" value="2"/>
</dbReference>
<evidence type="ECO:0000313" key="8">
    <source>
        <dbReference type="Proteomes" id="UP001195422"/>
    </source>
</evidence>
<dbReference type="Gene3D" id="2.60.40.10">
    <property type="entry name" value="Immunoglobulins"/>
    <property type="match status" value="1"/>
</dbReference>
<dbReference type="RefSeq" id="WP_188947932.1">
    <property type="nucleotide sequence ID" value="NZ_BMPH01000004.1"/>
</dbReference>
<dbReference type="Gene3D" id="2.60.120.200">
    <property type="match status" value="2"/>
</dbReference>
<dbReference type="InterPro" id="IPR013320">
    <property type="entry name" value="ConA-like_dom_sf"/>
</dbReference>
<reference evidence="7 8" key="1">
    <citation type="submission" date="2021-03" db="EMBL/GenBank/DDBJ databases">
        <title>Sequencing the genomes of 1000 actinobacteria strains.</title>
        <authorList>
            <person name="Klenk H.-P."/>
        </authorList>
    </citation>
    <scope>NUCLEOTIDE SEQUENCE [LARGE SCALE GENOMIC DNA]</scope>
    <source>
        <strain evidence="7 8">DSM 20168</strain>
    </source>
</reference>
<dbReference type="Pfam" id="PF00149">
    <property type="entry name" value="Metallophos"/>
    <property type="match status" value="1"/>
</dbReference>
<keyword evidence="2" id="KW-1015">Disulfide bond</keyword>
<dbReference type="Pfam" id="PF13385">
    <property type="entry name" value="Laminin_G_3"/>
    <property type="match status" value="2"/>
</dbReference>
<feature type="compositionally biased region" description="Polar residues" evidence="3">
    <location>
        <begin position="543"/>
        <end position="552"/>
    </location>
</feature>
<evidence type="ECO:0000256" key="2">
    <source>
        <dbReference type="ARBA" id="ARBA00023157"/>
    </source>
</evidence>
<sequence>MKTQSTTLVSLLVGASVLTTGVGLAPAAWAAPSTVTADLLNVDFSTKSAEDSAQGRVLSTFGEPALQTDDQNGRVSANFDGKDDAYAYPLGEADYAQLADSFSVECSVKFDGELPAKEVTFCGNKQGGGFALTAKNSKLDFMLHVDGSYKRVSTSLRTDQWYHVVGAFDGKSIKLYVDGELVSEAPASGVMTAVDPRAQNMVLGADSAVGKSEAFADVVLGQARLYSEAMPAAQALALSEEFHAMPEAPSADVMDIDFTDGSTIDRSRGVKAAVHDEPVIAQDGAMRKQVAAFDGLNDALAYPLGDQYQNLSQGMTLECVFRYDGDTAATGEKNLCSNKEAGGFSMSLVGDKLSFMLHTGAYRSATATIDSGRWYHAAGVFDGKQIKLYLNGKLAATQEASSGTVTWPPKPEAHNFVLGADSSNGNVQFHGKSKIAAVRIYSQPLAAPHIASLNKEALGHVNELSADIESSTPAPGTEITKATEFQVAWNVPDLIGANLEYLLDGTPIQPGDAIDGLAAGKHGIEAAGTDVFGRPISQRIEFTSGSIPEGNGTQTGQGKGSVTLSANATNPDGGDVRSTFHAGATSISRGGASGVIDQLPDTLDFAGDAKAAPQETGGQMLPGDGSFFDSQATGEGRIPYQRFTVDADAQGAEQSVRWSGQLDPQREAQVRVWNHEKSAWDLVASGRGVRDGLLTLDGAISAGHVADGKAQLLVTGHDPFADDLDEPVRGAFEDPQDYDFSMVHFTDTQYLTEGAVEQEFSEEQQKVWAEAYTAIPRWIAENAEQRKIEYVTHTGDIVENWHKESYADEDAQRRIAEREFEFSSSAQRILDDTGIPNGVLPGNHDNRSGKDTGPENLYNQYFGPERYEALEGSQGWKQAQASYQSWAPEDNENHYDLFSAGGLDFIALYLGFDVTEEEIAWANEVLAQYPDRNAMLMTHAYNKPSINADGRGAAYSHDGKRISEGILEKNSNIFLVLSGHEHGVSIQVRKDVGQAQNNVVELLADYQFYEVGAEQLGLAGIDGRSPQDMLRFGASYLRMLQFDVDRSELAIDTYSPLLQDFGATEFDDETRYNGTEDELRLPIQLQSRQTSFTTDAVMSLAPTDEVIGEATARSGWPASVEWAGLTEGEVYSWYVTSVDAQTDQELAPGQVRQMGVFTANAAGTDTSAPELKVPDSTKLTVGDAFDPMDQVSAADNTDGDVTGRIEVIGAVDTATPGSYALTYTVQDANGNQAIASRVVVVQGTAAPEQPENPEDGHGSGMDEDGADTPGLEQGSPKPEAPEESGAPGPKPAPESEAGQSPHAGDPDPEAKPQENSLADTGASVIFTALGALVLTAVGGLALWLRRRAAKQ</sequence>
<feature type="region of interest" description="Disordered" evidence="3">
    <location>
        <begin position="1246"/>
        <end position="1317"/>
    </location>
</feature>
<keyword evidence="1 5" id="KW-0732">Signal</keyword>
<dbReference type="PANTHER" id="PTHR43143">
    <property type="entry name" value="METALLOPHOSPHOESTERASE, CALCINEURIN SUPERFAMILY"/>
    <property type="match status" value="1"/>
</dbReference>
<accession>A0ABS4XS54</accession>
<name>A0ABS4XS54_GLUPR</name>
<gene>
    <name evidence="7" type="ORF">JOF39_002430</name>
</gene>
<dbReference type="SUPFAM" id="SSF49899">
    <property type="entry name" value="Concanavalin A-like lectins/glucanases"/>
    <property type="match status" value="2"/>
</dbReference>
<dbReference type="Gene3D" id="3.60.21.10">
    <property type="match status" value="1"/>
</dbReference>
<feature type="compositionally biased region" description="Basic and acidic residues" evidence="3">
    <location>
        <begin position="844"/>
        <end position="853"/>
    </location>
</feature>
<evidence type="ECO:0000313" key="7">
    <source>
        <dbReference type="EMBL" id="MBP2399349.1"/>
    </source>
</evidence>
<evidence type="ECO:0000256" key="4">
    <source>
        <dbReference type="SAM" id="Phobius"/>
    </source>
</evidence>
<dbReference type="Proteomes" id="UP001195422">
    <property type="component" value="Unassembled WGS sequence"/>
</dbReference>
<keyword evidence="4" id="KW-1133">Transmembrane helix</keyword>
<dbReference type="InterPro" id="IPR029052">
    <property type="entry name" value="Metallo-depent_PP-like"/>
</dbReference>
<dbReference type="Pfam" id="PF16403">
    <property type="entry name" value="Bact_surface_Ig-like"/>
    <property type="match status" value="1"/>
</dbReference>
<feature type="region of interest" description="Disordered" evidence="3">
    <location>
        <begin position="833"/>
        <end position="856"/>
    </location>
</feature>
<dbReference type="InterPro" id="IPR051918">
    <property type="entry name" value="STPP_CPPED1"/>
</dbReference>
<dbReference type="InterPro" id="IPR013783">
    <property type="entry name" value="Ig-like_fold"/>
</dbReference>
<evidence type="ECO:0000256" key="5">
    <source>
        <dbReference type="SAM" id="SignalP"/>
    </source>
</evidence>
<evidence type="ECO:0000259" key="6">
    <source>
        <dbReference type="SMART" id="SM00560"/>
    </source>
</evidence>
<feature type="signal peptide" evidence="5">
    <location>
        <begin position="1"/>
        <end position="30"/>
    </location>
</feature>
<feature type="domain" description="LamG-like jellyroll fold" evidence="6">
    <location>
        <begin position="100"/>
        <end position="233"/>
    </location>
</feature>
<dbReference type="InterPro" id="IPR032179">
    <property type="entry name" value="Cry22Aa_Ig-like"/>
</dbReference>
<keyword evidence="4" id="KW-0472">Membrane</keyword>
<feature type="domain" description="LamG-like jellyroll fold" evidence="6">
    <location>
        <begin position="313"/>
        <end position="448"/>
    </location>
</feature>
<evidence type="ECO:0000256" key="3">
    <source>
        <dbReference type="SAM" id="MobiDB-lite"/>
    </source>
</evidence>
<organism evidence="7 8">
    <name type="scientific">Glutamicibacter protophormiae</name>
    <name type="common">Brevibacterium protophormiae</name>
    <dbReference type="NCBI Taxonomy" id="37930"/>
    <lineage>
        <taxon>Bacteria</taxon>
        <taxon>Bacillati</taxon>
        <taxon>Actinomycetota</taxon>
        <taxon>Actinomycetes</taxon>
        <taxon>Micrococcales</taxon>
        <taxon>Micrococcaceae</taxon>
        <taxon>Glutamicibacter</taxon>
    </lineage>
</organism>
<proteinExistence type="predicted"/>
<keyword evidence="4" id="KW-0812">Transmembrane</keyword>
<dbReference type="EMBL" id="JAGIOJ010000001">
    <property type="protein sequence ID" value="MBP2399349.1"/>
    <property type="molecule type" value="Genomic_DNA"/>
</dbReference>